<evidence type="ECO:0000313" key="1">
    <source>
        <dbReference type="EMBL" id="RNB86628.1"/>
    </source>
</evidence>
<reference evidence="1 2" key="1">
    <citation type="submission" date="2018-10" db="EMBL/GenBank/DDBJ databases">
        <title>Phylogenomics of Brevibacillus.</title>
        <authorList>
            <person name="Dunlap C."/>
        </authorList>
    </citation>
    <scope>NUCLEOTIDE SEQUENCE [LARGE SCALE GENOMIC DNA]</scope>
    <source>
        <strain evidence="1 2">JCM 15774</strain>
    </source>
</reference>
<keyword evidence="2" id="KW-1185">Reference proteome</keyword>
<dbReference type="AlphaFoldDB" id="A0A3M8DF63"/>
<name>A0A3M8DF63_9BACL</name>
<organism evidence="1 2">
    <name type="scientific">Brevibacillus nitrificans</name>
    <dbReference type="NCBI Taxonomy" id="651560"/>
    <lineage>
        <taxon>Bacteria</taxon>
        <taxon>Bacillati</taxon>
        <taxon>Bacillota</taxon>
        <taxon>Bacilli</taxon>
        <taxon>Bacillales</taxon>
        <taxon>Paenibacillaceae</taxon>
        <taxon>Brevibacillus</taxon>
    </lineage>
</organism>
<gene>
    <name evidence="1" type="ORF">EDM59_10685</name>
</gene>
<dbReference type="Proteomes" id="UP000269573">
    <property type="component" value="Unassembled WGS sequence"/>
</dbReference>
<dbReference type="RefSeq" id="WP_148040833.1">
    <property type="nucleotide sequence ID" value="NZ_RHHU01000005.1"/>
</dbReference>
<sequence length="127" mass="14102">MTRLERFTLSGDVGGAKSFSIGGRQRRNVQIITVGIISSAFLVIRGARLNFQNNNIRLRVQVRGSKRFWQSTSNKEDSPNLNTVLFIESAEAKGVELVISAVNTSGNPATLHPQDGWWLDFVINKQS</sequence>
<accession>A0A3M8DF63</accession>
<dbReference type="EMBL" id="RHHU01000005">
    <property type="protein sequence ID" value="RNB86628.1"/>
    <property type="molecule type" value="Genomic_DNA"/>
</dbReference>
<protein>
    <submittedName>
        <fullName evidence="1">Uncharacterized protein</fullName>
    </submittedName>
</protein>
<comment type="caution">
    <text evidence="1">The sequence shown here is derived from an EMBL/GenBank/DDBJ whole genome shotgun (WGS) entry which is preliminary data.</text>
</comment>
<proteinExistence type="predicted"/>
<evidence type="ECO:0000313" key="2">
    <source>
        <dbReference type="Proteomes" id="UP000269573"/>
    </source>
</evidence>